<gene>
    <name evidence="1" type="ORF">PPSC2_27195</name>
</gene>
<dbReference type="KEGG" id="ppm:PPSC2_27195"/>
<dbReference type="Proteomes" id="UP000006868">
    <property type="component" value="Plasmid pSC2"/>
</dbReference>
<evidence type="ECO:0000313" key="1">
    <source>
        <dbReference type="EMBL" id="ADO59583.1"/>
    </source>
</evidence>
<dbReference type="EMBL" id="CP002214">
    <property type="protein sequence ID" value="ADO59583.1"/>
    <property type="molecule type" value="Genomic_DNA"/>
</dbReference>
<dbReference type="PATRIC" id="fig|886882.15.peg.5752"/>
<protein>
    <submittedName>
        <fullName evidence="1">Uncharacterized protein</fullName>
    </submittedName>
</protein>
<dbReference type="HOGENOM" id="CLU_2956322_0_0_9"/>
<accession>E3EL21</accession>
<reference evidence="1 2" key="1">
    <citation type="journal article" date="2011" name="J. Bacteriol.">
        <title>Complete genome sequence of Paenibacillus polymyxa SC2, a strain of plant growth-promoting Rhizobacterium with broad-spectrum antimicrobial activity.</title>
        <authorList>
            <person name="Ma M."/>
            <person name="Wang C."/>
            <person name="Ding Y."/>
            <person name="Li L."/>
            <person name="Shen D."/>
            <person name="Jiang X."/>
            <person name="Guan D."/>
            <person name="Cao F."/>
            <person name="Chen H."/>
            <person name="Feng R."/>
            <person name="Wang X."/>
            <person name="Ge Y."/>
            <person name="Yao L."/>
            <person name="Bing X."/>
            <person name="Yang X."/>
            <person name="Li J."/>
            <person name="Du B."/>
        </authorList>
    </citation>
    <scope>NUCLEOTIDE SEQUENCE [LARGE SCALE GENOMIC DNA]</scope>
    <source>
        <strain evidence="1 2">SC2</strain>
        <plasmid evidence="2">pSC2</plasmid>
    </source>
</reference>
<geneLocation type="plasmid" evidence="1 2">
    <name>pSC2</name>
</geneLocation>
<keyword evidence="1" id="KW-0614">Plasmid</keyword>
<name>E3EL21_PAEPS</name>
<dbReference type="AlphaFoldDB" id="E3EL21"/>
<proteinExistence type="predicted"/>
<evidence type="ECO:0000313" key="2">
    <source>
        <dbReference type="Proteomes" id="UP000006868"/>
    </source>
</evidence>
<organism evidence="1 2">
    <name type="scientific">Paenibacillus polymyxa (strain SC2)</name>
    <name type="common">Bacillus polymyxa</name>
    <dbReference type="NCBI Taxonomy" id="886882"/>
    <lineage>
        <taxon>Bacteria</taxon>
        <taxon>Bacillati</taxon>
        <taxon>Bacillota</taxon>
        <taxon>Bacilli</taxon>
        <taxon>Bacillales</taxon>
        <taxon>Paenibacillaceae</taxon>
        <taxon>Paenibacillus</taxon>
    </lineage>
</organism>
<sequence>MIYGIENNDGFFYNFVLETWTIWSHECQLPSLQLAENIYLLYSDSNDFSSASVVSVKAE</sequence>